<reference evidence="9" key="2">
    <citation type="submission" date="2020-11" db="EMBL/GenBank/DDBJ databases">
        <authorList>
            <person name="McCartney M.A."/>
            <person name="Auch B."/>
            <person name="Kono T."/>
            <person name="Mallez S."/>
            <person name="Becker A."/>
            <person name="Gohl D.M."/>
            <person name="Silverstein K.A.T."/>
            <person name="Koren S."/>
            <person name="Bechman K.B."/>
            <person name="Herman A."/>
            <person name="Abrahante J.E."/>
            <person name="Garbe J."/>
        </authorList>
    </citation>
    <scope>NUCLEOTIDE SEQUENCE</scope>
    <source>
        <strain evidence="9">Duluth1</strain>
        <tissue evidence="9">Whole animal</tissue>
    </source>
</reference>
<dbReference type="InterPro" id="IPR039808">
    <property type="entry name" value="Cadherin"/>
</dbReference>
<feature type="domain" description="Cadherin" evidence="8">
    <location>
        <begin position="43"/>
        <end position="145"/>
    </location>
</feature>
<dbReference type="Pfam" id="PF00028">
    <property type="entry name" value="Cadherin"/>
    <property type="match status" value="1"/>
</dbReference>
<evidence type="ECO:0000256" key="5">
    <source>
        <dbReference type="PROSITE-ProRule" id="PRU00043"/>
    </source>
</evidence>
<keyword evidence="3 5" id="KW-0106">Calcium</keyword>
<dbReference type="AlphaFoldDB" id="A0A9D4DKF7"/>
<comment type="caution">
    <text evidence="9">The sequence shown here is derived from an EMBL/GenBank/DDBJ whole genome shotgun (WGS) entry which is preliminary data.</text>
</comment>
<gene>
    <name evidence="9" type="ORF">DPMN_185396</name>
</gene>
<dbReference type="SUPFAM" id="SSF49313">
    <property type="entry name" value="Cadherin-like"/>
    <property type="match status" value="2"/>
</dbReference>
<keyword evidence="7" id="KW-0732">Signal</keyword>
<evidence type="ECO:0000256" key="2">
    <source>
        <dbReference type="ARBA" id="ARBA00022737"/>
    </source>
</evidence>
<dbReference type="SMART" id="SM00112">
    <property type="entry name" value="CA"/>
    <property type="match status" value="1"/>
</dbReference>
<dbReference type="Proteomes" id="UP000828390">
    <property type="component" value="Unassembled WGS sequence"/>
</dbReference>
<protein>
    <recommendedName>
        <fullName evidence="8">Cadherin domain-containing protein</fullName>
    </recommendedName>
</protein>
<evidence type="ECO:0000313" key="10">
    <source>
        <dbReference type="Proteomes" id="UP000828390"/>
    </source>
</evidence>
<feature type="signal peptide" evidence="7">
    <location>
        <begin position="1"/>
        <end position="21"/>
    </location>
</feature>
<reference evidence="9" key="1">
    <citation type="journal article" date="2019" name="bioRxiv">
        <title>The Genome of the Zebra Mussel, Dreissena polymorpha: A Resource for Invasive Species Research.</title>
        <authorList>
            <person name="McCartney M.A."/>
            <person name="Auch B."/>
            <person name="Kono T."/>
            <person name="Mallez S."/>
            <person name="Zhang Y."/>
            <person name="Obille A."/>
            <person name="Becker A."/>
            <person name="Abrahante J.E."/>
            <person name="Garbe J."/>
            <person name="Badalamenti J.P."/>
            <person name="Herman A."/>
            <person name="Mangelson H."/>
            <person name="Liachko I."/>
            <person name="Sullivan S."/>
            <person name="Sone E.D."/>
            <person name="Koren S."/>
            <person name="Silverstein K.A.T."/>
            <person name="Beckman K.B."/>
            <person name="Gohl D.M."/>
        </authorList>
    </citation>
    <scope>NUCLEOTIDE SEQUENCE</scope>
    <source>
        <strain evidence="9">Duluth1</strain>
        <tissue evidence="9">Whole animal</tissue>
    </source>
</reference>
<evidence type="ECO:0000259" key="8">
    <source>
        <dbReference type="PROSITE" id="PS50268"/>
    </source>
</evidence>
<evidence type="ECO:0000256" key="6">
    <source>
        <dbReference type="SAM" id="Phobius"/>
    </source>
</evidence>
<dbReference type="Gene3D" id="2.60.40.60">
    <property type="entry name" value="Cadherins"/>
    <property type="match status" value="2"/>
</dbReference>
<accession>A0A9D4DKF7</accession>
<comment type="subcellular location">
    <subcellularLocation>
        <location evidence="1">Membrane</location>
    </subcellularLocation>
</comment>
<dbReference type="PROSITE" id="PS50268">
    <property type="entry name" value="CADHERIN_2"/>
    <property type="match status" value="1"/>
</dbReference>
<name>A0A9D4DKF7_DREPO</name>
<keyword evidence="4 6" id="KW-0472">Membrane</keyword>
<proteinExistence type="predicted"/>
<dbReference type="PANTHER" id="PTHR24027:SF438">
    <property type="entry name" value="CADHERIN 23"/>
    <property type="match status" value="1"/>
</dbReference>
<feature type="chain" id="PRO_5038932594" description="Cadherin domain-containing protein" evidence="7">
    <location>
        <begin position="22"/>
        <end position="262"/>
    </location>
</feature>
<dbReference type="GO" id="GO:0016477">
    <property type="term" value="P:cell migration"/>
    <property type="evidence" value="ECO:0007669"/>
    <property type="project" value="TreeGrafter"/>
</dbReference>
<evidence type="ECO:0000256" key="1">
    <source>
        <dbReference type="ARBA" id="ARBA00004370"/>
    </source>
</evidence>
<dbReference type="EMBL" id="JAIWYP010000010">
    <property type="protein sequence ID" value="KAH3750861.1"/>
    <property type="molecule type" value="Genomic_DNA"/>
</dbReference>
<dbReference type="PANTHER" id="PTHR24027">
    <property type="entry name" value="CADHERIN-23"/>
    <property type="match status" value="1"/>
</dbReference>
<dbReference type="GO" id="GO:0045296">
    <property type="term" value="F:cadherin binding"/>
    <property type="evidence" value="ECO:0007669"/>
    <property type="project" value="TreeGrafter"/>
</dbReference>
<evidence type="ECO:0000256" key="3">
    <source>
        <dbReference type="ARBA" id="ARBA00022837"/>
    </source>
</evidence>
<dbReference type="GO" id="GO:0005509">
    <property type="term" value="F:calcium ion binding"/>
    <property type="evidence" value="ECO:0007669"/>
    <property type="project" value="UniProtKB-UniRule"/>
</dbReference>
<dbReference type="GO" id="GO:0016342">
    <property type="term" value="C:catenin complex"/>
    <property type="evidence" value="ECO:0007669"/>
    <property type="project" value="TreeGrafter"/>
</dbReference>
<organism evidence="9 10">
    <name type="scientific">Dreissena polymorpha</name>
    <name type="common">Zebra mussel</name>
    <name type="synonym">Mytilus polymorpha</name>
    <dbReference type="NCBI Taxonomy" id="45954"/>
    <lineage>
        <taxon>Eukaryota</taxon>
        <taxon>Metazoa</taxon>
        <taxon>Spiralia</taxon>
        <taxon>Lophotrochozoa</taxon>
        <taxon>Mollusca</taxon>
        <taxon>Bivalvia</taxon>
        <taxon>Autobranchia</taxon>
        <taxon>Heteroconchia</taxon>
        <taxon>Euheterodonta</taxon>
        <taxon>Imparidentia</taxon>
        <taxon>Neoheterodontei</taxon>
        <taxon>Myida</taxon>
        <taxon>Dreissenoidea</taxon>
        <taxon>Dreissenidae</taxon>
        <taxon>Dreissena</taxon>
    </lineage>
</organism>
<keyword evidence="6" id="KW-1133">Transmembrane helix</keyword>
<evidence type="ECO:0000256" key="4">
    <source>
        <dbReference type="ARBA" id="ARBA00023136"/>
    </source>
</evidence>
<dbReference type="GO" id="GO:0008013">
    <property type="term" value="F:beta-catenin binding"/>
    <property type="evidence" value="ECO:0007669"/>
    <property type="project" value="TreeGrafter"/>
</dbReference>
<dbReference type="CDD" id="cd11304">
    <property type="entry name" value="Cadherin_repeat"/>
    <property type="match status" value="1"/>
</dbReference>
<feature type="transmembrane region" description="Helical" evidence="6">
    <location>
        <begin position="242"/>
        <end position="261"/>
    </location>
</feature>
<evidence type="ECO:0000313" key="9">
    <source>
        <dbReference type="EMBL" id="KAH3750861.1"/>
    </source>
</evidence>
<dbReference type="InterPro" id="IPR015919">
    <property type="entry name" value="Cadherin-like_sf"/>
</dbReference>
<evidence type="ECO:0000256" key="7">
    <source>
        <dbReference type="SAM" id="SignalP"/>
    </source>
</evidence>
<dbReference type="InterPro" id="IPR002126">
    <property type="entry name" value="Cadherin-like_dom"/>
</dbReference>
<keyword evidence="2" id="KW-0677">Repeat</keyword>
<dbReference type="GO" id="GO:0007156">
    <property type="term" value="P:homophilic cell adhesion via plasma membrane adhesion molecules"/>
    <property type="evidence" value="ECO:0007669"/>
    <property type="project" value="InterPro"/>
</dbReference>
<sequence>MASAAVLFLPCFTLFLGFADAAVTGWDVAPFTLTAGSATTLSITGTVTAKVPEDTPAGNTLFSAVATKGSGAVVYTITSGNTGSVLEIDSNGAVMLATGKSLDFETTPSYTLIITAVETGATTATGTATLTVSIKNVLEFGQTQYGVCMSDGATADTVVGTYSISDNTASTTVTYAIDSSGNTNSAFTITSAGVLKVATGKTLAQKTLGGYEIDLTATESEGAADEGSTTVWIAVGTCGSSAMHVVATLGVTLLALIVAMFA</sequence>
<keyword evidence="6" id="KW-0812">Transmembrane</keyword>
<keyword evidence="10" id="KW-1185">Reference proteome</keyword>